<dbReference type="Pfam" id="PF08765">
    <property type="entry name" value="Mor"/>
    <property type="match status" value="1"/>
</dbReference>
<dbReference type="OrthoDB" id="2614246at2"/>
<name>F0T155_SYNGF</name>
<dbReference type="InterPro" id="IPR014875">
    <property type="entry name" value="Mor_transcription_activator"/>
</dbReference>
<dbReference type="InterPro" id="IPR052411">
    <property type="entry name" value="c-mor_Regulatory_Protein"/>
</dbReference>
<dbReference type="PANTHER" id="PTHR37812">
    <property type="entry name" value="MU-LIKE PROPHAGE FLUMU PROTEIN C"/>
    <property type="match status" value="1"/>
</dbReference>
<dbReference type="InterPro" id="IPR009057">
    <property type="entry name" value="Homeodomain-like_sf"/>
</dbReference>
<accession>F0T155</accession>
<dbReference type="eggNOG" id="COG5566">
    <property type="taxonomic scope" value="Bacteria"/>
</dbReference>
<dbReference type="AlphaFoldDB" id="F0T155"/>
<evidence type="ECO:0000259" key="1">
    <source>
        <dbReference type="Pfam" id="PF08765"/>
    </source>
</evidence>
<dbReference type="RefSeq" id="WP_013623990.1">
    <property type="nucleotide sequence ID" value="NC_015172.1"/>
</dbReference>
<reference evidence="3" key="2">
    <citation type="submission" date="2011-02" db="EMBL/GenBank/DDBJ databases">
        <title>The complete genome of Syntrophobotulus glycolicus DSM 8271.</title>
        <authorList>
            <person name="Lucas S."/>
            <person name="Copeland A."/>
            <person name="Lapidus A."/>
            <person name="Bruce D."/>
            <person name="Goodwin L."/>
            <person name="Pitluck S."/>
            <person name="Kyrpides N."/>
            <person name="Mavromatis K."/>
            <person name="Pagani I."/>
            <person name="Ivanova N."/>
            <person name="Mikhailova N."/>
            <person name="Chertkov O."/>
            <person name="Held B."/>
            <person name="Detter J.C."/>
            <person name="Tapia R."/>
            <person name="Han C."/>
            <person name="Land M."/>
            <person name="Hauser L."/>
            <person name="Markowitz V."/>
            <person name="Cheng J.-F."/>
            <person name="Hugenholtz P."/>
            <person name="Woyke T."/>
            <person name="Wu D."/>
            <person name="Spring S."/>
            <person name="Schroeder M."/>
            <person name="Brambilla E."/>
            <person name="Klenk H.-P."/>
            <person name="Eisen J.A."/>
        </authorList>
    </citation>
    <scope>NUCLEOTIDE SEQUENCE [LARGE SCALE GENOMIC DNA]</scope>
    <source>
        <strain evidence="3">DSM 8271 / FlGlyR</strain>
    </source>
</reference>
<feature type="domain" description="Mor transcription activator" evidence="1">
    <location>
        <begin position="21"/>
        <end position="88"/>
    </location>
</feature>
<dbReference type="HOGENOM" id="CLU_141450_3_1_9"/>
<protein>
    <submittedName>
        <fullName evidence="2">Mor transcription activator domain protein</fullName>
    </submittedName>
</protein>
<organism evidence="2 3">
    <name type="scientific">Syntrophobotulus glycolicus (strain DSM 8271 / FlGlyR)</name>
    <dbReference type="NCBI Taxonomy" id="645991"/>
    <lineage>
        <taxon>Bacteria</taxon>
        <taxon>Bacillati</taxon>
        <taxon>Bacillota</taxon>
        <taxon>Clostridia</taxon>
        <taxon>Eubacteriales</taxon>
        <taxon>Desulfitobacteriaceae</taxon>
        <taxon>Syntrophobotulus</taxon>
    </lineage>
</organism>
<sequence length="103" mass="12193">MTYEDWMDEIKIEDLPSCYREMVEMIGFSNTLKLADKYQGTGFYFHKMDSAIQEARNKRIKAEFDGSNQRSLARKYRLSEVWIRQILAGQGFDENQLTMFEST</sequence>
<dbReference type="Gene3D" id="1.10.10.60">
    <property type="entry name" value="Homeodomain-like"/>
    <property type="match status" value="1"/>
</dbReference>
<dbReference type="SUPFAM" id="SSF46689">
    <property type="entry name" value="Homeodomain-like"/>
    <property type="match status" value="1"/>
</dbReference>
<gene>
    <name evidence="2" type="ordered locus">Sgly_0762</name>
</gene>
<keyword evidence="3" id="KW-1185">Reference proteome</keyword>
<reference evidence="2 3" key="1">
    <citation type="journal article" date="2011" name="Stand. Genomic Sci.">
        <title>Complete genome sequence of Syntrophobotulus glycolicus type strain (FlGlyR).</title>
        <authorList>
            <person name="Han C."/>
            <person name="Mwirichia R."/>
            <person name="Chertkov O."/>
            <person name="Held B."/>
            <person name="Lapidus A."/>
            <person name="Nolan M."/>
            <person name="Lucas S."/>
            <person name="Hammon N."/>
            <person name="Deshpande S."/>
            <person name="Cheng J.F."/>
            <person name="Tapia R."/>
            <person name="Goodwin L."/>
            <person name="Pitluck S."/>
            <person name="Huntemann M."/>
            <person name="Liolios K."/>
            <person name="Ivanova N."/>
            <person name="Pagani I."/>
            <person name="Mavromatis K."/>
            <person name="Ovchinikova G."/>
            <person name="Pati A."/>
            <person name="Chen A."/>
            <person name="Palaniappan K."/>
            <person name="Land M."/>
            <person name="Hauser L."/>
            <person name="Brambilla E.M."/>
            <person name="Rohde M."/>
            <person name="Spring S."/>
            <person name="Sikorski J."/>
            <person name="Goker M."/>
            <person name="Woyke T."/>
            <person name="Bristow J."/>
            <person name="Eisen J.A."/>
            <person name="Markowitz V."/>
            <person name="Hugenholtz P."/>
            <person name="Kyrpides N.C."/>
            <person name="Klenk H.P."/>
            <person name="Detter J.C."/>
        </authorList>
    </citation>
    <scope>NUCLEOTIDE SEQUENCE [LARGE SCALE GENOMIC DNA]</scope>
    <source>
        <strain evidence="3">DSM 8271 / FlGlyR</strain>
    </source>
</reference>
<evidence type="ECO:0000313" key="2">
    <source>
        <dbReference type="EMBL" id="ADY55119.1"/>
    </source>
</evidence>
<proteinExistence type="predicted"/>
<evidence type="ECO:0000313" key="3">
    <source>
        <dbReference type="Proteomes" id="UP000007488"/>
    </source>
</evidence>
<dbReference type="KEGG" id="sgy:Sgly_0762"/>
<dbReference type="STRING" id="645991.Sgly_0762"/>
<dbReference type="Proteomes" id="UP000007488">
    <property type="component" value="Chromosome"/>
</dbReference>
<dbReference type="EMBL" id="CP002547">
    <property type="protein sequence ID" value="ADY55119.1"/>
    <property type="molecule type" value="Genomic_DNA"/>
</dbReference>
<dbReference type="PANTHER" id="PTHR37812:SF1">
    <property type="entry name" value="MU-LIKE PROPHAGE FLUMU PROTEIN C"/>
    <property type="match status" value="1"/>
</dbReference>